<dbReference type="GO" id="GO:0055120">
    <property type="term" value="C:striated muscle dense body"/>
    <property type="evidence" value="ECO:0007669"/>
    <property type="project" value="TreeGrafter"/>
</dbReference>
<feature type="transmembrane region" description="Helical" evidence="1">
    <location>
        <begin position="21"/>
        <end position="43"/>
    </location>
</feature>
<dbReference type="EMBL" id="UYYB01100765">
    <property type="protein sequence ID" value="VDM78031.1"/>
    <property type="molecule type" value="Genomic_DNA"/>
</dbReference>
<reference evidence="2 3" key="1">
    <citation type="submission" date="2018-11" db="EMBL/GenBank/DDBJ databases">
        <authorList>
            <consortium name="Pathogen Informatics"/>
        </authorList>
    </citation>
    <scope>NUCLEOTIDE SEQUENCE [LARGE SCALE GENOMIC DNA]</scope>
</reference>
<protein>
    <submittedName>
        <fullName evidence="2">Uncharacterized protein</fullName>
    </submittedName>
</protein>
<dbReference type="Pfam" id="PF01663">
    <property type="entry name" value="Phosphodiest"/>
    <property type="match status" value="1"/>
</dbReference>
<dbReference type="AlphaFoldDB" id="A0A3P7IYH0"/>
<evidence type="ECO:0000313" key="3">
    <source>
        <dbReference type="Proteomes" id="UP000270094"/>
    </source>
</evidence>
<keyword evidence="3" id="KW-1185">Reference proteome</keyword>
<dbReference type="SUPFAM" id="SSF53649">
    <property type="entry name" value="Alkaline phosphatase-like"/>
    <property type="match status" value="1"/>
</dbReference>
<dbReference type="PANTHER" id="PTHR10151">
    <property type="entry name" value="ECTONUCLEOTIDE PYROPHOSPHATASE/PHOSPHODIESTERASE"/>
    <property type="match status" value="1"/>
</dbReference>
<dbReference type="PANTHER" id="PTHR10151:SF114">
    <property type="entry name" value="ECTONUCLEOTIDE PYROPHOSPHATASE_PHOSPHODIESTERASE C27A7.3"/>
    <property type="match status" value="1"/>
</dbReference>
<name>A0A3P7IYH0_STRVU</name>
<keyword evidence="1" id="KW-1133">Transmembrane helix</keyword>
<dbReference type="GO" id="GO:0031674">
    <property type="term" value="C:I band"/>
    <property type="evidence" value="ECO:0007669"/>
    <property type="project" value="TreeGrafter"/>
</dbReference>
<dbReference type="GO" id="GO:0016529">
    <property type="term" value="C:sarcoplasmic reticulum"/>
    <property type="evidence" value="ECO:0007669"/>
    <property type="project" value="TreeGrafter"/>
</dbReference>
<organism evidence="2 3">
    <name type="scientific">Strongylus vulgaris</name>
    <name type="common">Blood worm</name>
    <dbReference type="NCBI Taxonomy" id="40348"/>
    <lineage>
        <taxon>Eukaryota</taxon>
        <taxon>Metazoa</taxon>
        <taxon>Ecdysozoa</taxon>
        <taxon>Nematoda</taxon>
        <taxon>Chromadorea</taxon>
        <taxon>Rhabditida</taxon>
        <taxon>Rhabditina</taxon>
        <taxon>Rhabditomorpha</taxon>
        <taxon>Strongyloidea</taxon>
        <taxon>Strongylidae</taxon>
        <taxon>Strongylus</taxon>
    </lineage>
</organism>
<proteinExistence type="predicted"/>
<gene>
    <name evidence="2" type="ORF">SVUK_LOCUS13029</name>
</gene>
<dbReference type="Proteomes" id="UP000270094">
    <property type="component" value="Unassembled WGS sequence"/>
</dbReference>
<keyword evidence="1" id="KW-0472">Membrane</keyword>
<evidence type="ECO:0000313" key="2">
    <source>
        <dbReference type="EMBL" id="VDM78031.1"/>
    </source>
</evidence>
<dbReference type="OrthoDB" id="415411at2759"/>
<dbReference type="Gene3D" id="3.40.720.10">
    <property type="entry name" value="Alkaline Phosphatase, subunit A"/>
    <property type="match status" value="1"/>
</dbReference>
<dbReference type="InterPro" id="IPR017850">
    <property type="entry name" value="Alkaline_phosphatase_core_sf"/>
</dbReference>
<evidence type="ECO:0000256" key="1">
    <source>
        <dbReference type="SAM" id="Phobius"/>
    </source>
</evidence>
<sequence>MEVYTENAGKREAKRRNMRTIIFGAIATVVILALVGVVIWLSVRPGKEDQDARCSKLCHNPKFLQPHPPLIVISLDGYAHKYLSKKIQPTLEKIAECGVSAKVYSSFPSQTFPNHIVMATGLYPGHHGIVGNTIYDRNLSSKPEYLGTNSVDGHYVKEPVSAIL</sequence>
<accession>A0A3P7IYH0</accession>
<dbReference type="InterPro" id="IPR002591">
    <property type="entry name" value="Phosphodiest/P_Trfase"/>
</dbReference>
<keyword evidence="1" id="KW-0812">Transmembrane</keyword>